<name>A0AAX6HKR0_IRIPA</name>
<accession>A0AAX6HKR0</accession>
<dbReference type="SUPFAM" id="SSF52096">
    <property type="entry name" value="ClpP/crotonase"/>
    <property type="match status" value="1"/>
</dbReference>
<keyword evidence="4" id="KW-1185">Reference proteome</keyword>
<sequence>MASMTEAEIEAELQKGFSTIEVVRKHPSSPVYHIYLNSPSHRNALPLPFFLFDLPRALSLLDALPSARSIVLSARGPHFCSGIHLPSLSSAISLRTPHALHRNILSMQSAITSLETLRKPVIASIHGACIGAGVDLVSACDIRYCTSSSFFSVKEVDLALAADLGTLQRLPRIVGYGNAIEMALTGRRVGAEEARGMGLVTRVWEGREEMEREVDAVAREMAEKSVDAVSGTKAVMLRSRDLSVGEGWSMSRLGTRRC</sequence>
<dbReference type="Proteomes" id="UP001140949">
    <property type="component" value="Unassembled WGS sequence"/>
</dbReference>
<evidence type="ECO:0000313" key="3">
    <source>
        <dbReference type="EMBL" id="KAJ6841328.1"/>
    </source>
</evidence>
<comment type="similarity">
    <text evidence="1 2">Belongs to the enoyl-CoA hydratase/isomerase family.</text>
</comment>
<dbReference type="Gene3D" id="3.90.226.10">
    <property type="entry name" value="2-enoyl-CoA Hydratase, Chain A, domain 1"/>
    <property type="match status" value="1"/>
</dbReference>
<dbReference type="InterPro" id="IPR018376">
    <property type="entry name" value="Enoyl-CoA_hyd/isom_CS"/>
</dbReference>
<dbReference type="Pfam" id="PF00378">
    <property type="entry name" value="ECH_1"/>
    <property type="match status" value="1"/>
</dbReference>
<reference evidence="3" key="2">
    <citation type="submission" date="2023-04" db="EMBL/GenBank/DDBJ databases">
        <authorList>
            <person name="Bruccoleri R.E."/>
            <person name="Oakeley E.J."/>
            <person name="Faust A.-M."/>
            <person name="Dessus-Babus S."/>
            <person name="Altorfer M."/>
            <person name="Burckhardt D."/>
            <person name="Oertli M."/>
            <person name="Naumann U."/>
            <person name="Petersen F."/>
            <person name="Wong J."/>
        </authorList>
    </citation>
    <scope>NUCLEOTIDE SEQUENCE</scope>
    <source>
        <strain evidence="3">GSM-AAB239-AS_SAM_17_03QT</strain>
        <tissue evidence="3">Leaf</tissue>
    </source>
</reference>
<organism evidence="3 4">
    <name type="scientific">Iris pallida</name>
    <name type="common">Sweet iris</name>
    <dbReference type="NCBI Taxonomy" id="29817"/>
    <lineage>
        <taxon>Eukaryota</taxon>
        <taxon>Viridiplantae</taxon>
        <taxon>Streptophyta</taxon>
        <taxon>Embryophyta</taxon>
        <taxon>Tracheophyta</taxon>
        <taxon>Spermatophyta</taxon>
        <taxon>Magnoliopsida</taxon>
        <taxon>Liliopsida</taxon>
        <taxon>Asparagales</taxon>
        <taxon>Iridaceae</taxon>
        <taxon>Iridoideae</taxon>
        <taxon>Irideae</taxon>
        <taxon>Iris</taxon>
    </lineage>
</organism>
<proteinExistence type="inferred from homology"/>
<dbReference type="PROSITE" id="PS00166">
    <property type="entry name" value="ENOYL_COA_HYDRATASE"/>
    <property type="match status" value="1"/>
</dbReference>
<dbReference type="PANTHER" id="PTHR43149:SF1">
    <property type="entry name" value="DELTA(3,5)-DELTA(2,4)-DIENOYL-COA ISOMERASE, MITOCHONDRIAL"/>
    <property type="match status" value="1"/>
</dbReference>
<evidence type="ECO:0000313" key="4">
    <source>
        <dbReference type="Proteomes" id="UP001140949"/>
    </source>
</evidence>
<dbReference type="InterPro" id="IPR001753">
    <property type="entry name" value="Enoyl-CoA_hydra/iso"/>
</dbReference>
<dbReference type="GO" id="GO:0005777">
    <property type="term" value="C:peroxisome"/>
    <property type="evidence" value="ECO:0007669"/>
    <property type="project" value="TreeGrafter"/>
</dbReference>
<evidence type="ECO:0000256" key="1">
    <source>
        <dbReference type="ARBA" id="ARBA00005254"/>
    </source>
</evidence>
<dbReference type="GO" id="GO:0051750">
    <property type="term" value="F:delta(3,5)-delta(2,4)-dienoyl-CoA isomerase activity"/>
    <property type="evidence" value="ECO:0007669"/>
    <property type="project" value="TreeGrafter"/>
</dbReference>
<dbReference type="EMBL" id="JANAVB010008794">
    <property type="protein sequence ID" value="KAJ6841328.1"/>
    <property type="molecule type" value="Genomic_DNA"/>
</dbReference>
<comment type="caution">
    <text evidence="3">The sequence shown here is derived from an EMBL/GenBank/DDBJ whole genome shotgun (WGS) entry which is preliminary data.</text>
</comment>
<dbReference type="CDD" id="cd06558">
    <property type="entry name" value="crotonase-like"/>
    <property type="match status" value="1"/>
</dbReference>
<protein>
    <submittedName>
        <fullName evidence="3">Delta(3,5)-Delta(2,4)-dienoyl-CoA isomerase, mitochondrial</fullName>
    </submittedName>
</protein>
<keyword evidence="3" id="KW-0413">Isomerase</keyword>
<dbReference type="InterPro" id="IPR045002">
    <property type="entry name" value="Ech1-like"/>
</dbReference>
<dbReference type="InterPro" id="IPR029045">
    <property type="entry name" value="ClpP/crotonase-like_dom_sf"/>
</dbReference>
<dbReference type="AlphaFoldDB" id="A0AAX6HKR0"/>
<gene>
    <name evidence="3" type="ORF">M6B38_306895</name>
</gene>
<evidence type="ECO:0000256" key="2">
    <source>
        <dbReference type="RuleBase" id="RU003707"/>
    </source>
</evidence>
<reference evidence="3" key="1">
    <citation type="journal article" date="2023" name="GigaByte">
        <title>Genome assembly of the bearded iris, Iris pallida Lam.</title>
        <authorList>
            <person name="Bruccoleri R.E."/>
            <person name="Oakeley E.J."/>
            <person name="Faust A.M.E."/>
            <person name="Altorfer M."/>
            <person name="Dessus-Babus S."/>
            <person name="Burckhardt D."/>
            <person name="Oertli M."/>
            <person name="Naumann U."/>
            <person name="Petersen F."/>
            <person name="Wong J."/>
        </authorList>
    </citation>
    <scope>NUCLEOTIDE SEQUENCE</scope>
    <source>
        <strain evidence="3">GSM-AAB239-AS_SAM_17_03QT</strain>
    </source>
</reference>
<dbReference type="PANTHER" id="PTHR43149">
    <property type="entry name" value="ENOYL-COA HYDRATASE"/>
    <property type="match status" value="1"/>
</dbReference>